<keyword evidence="3" id="KW-0689">Ribosomal protein</keyword>
<gene>
    <name evidence="3" type="ORF">SAMN04489796_1168</name>
</gene>
<feature type="domain" description="N-acetyltransferase" evidence="2">
    <location>
        <begin position="24"/>
        <end position="187"/>
    </location>
</feature>
<dbReference type="GO" id="GO:0008080">
    <property type="term" value="F:N-acetyltransferase activity"/>
    <property type="evidence" value="ECO:0007669"/>
    <property type="project" value="InterPro"/>
</dbReference>
<dbReference type="PANTHER" id="PTHR13947">
    <property type="entry name" value="GNAT FAMILY N-ACETYLTRANSFERASE"/>
    <property type="match status" value="1"/>
</dbReference>
<dbReference type="Pfam" id="PF00583">
    <property type="entry name" value="Acetyltransf_1"/>
    <property type="match status" value="1"/>
</dbReference>
<dbReference type="Gene3D" id="3.40.630.30">
    <property type="match status" value="1"/>
</dbReference>
<accession>A0A1G8M4J9</accession>
<keyword evidence="1" id="KW-0808">Transferase</keyword>
<keyword evidence="3" id="KW-0687">Ribonucleoprotein</keyword>
<dbReference type="SUPFAM" id="SSF55729">
    <property type="entry name" value="Acyl-CoA N-acyltransferases (Nat)"/>
    <property type="match status" value="1"/>
</dbReference>
<sequence>MIIAQFPALPKVVVRKLKTIWHDMKIRKGNINDLTSVKHLGLTTWKQFETKLTHRNWDKLLNSLSNEKVYSDLLQNSTSYVCENDTGEIIGMSFLVPSGNPTEIYNVDQCYIRFVTVSENYKGLKIGQQLTEACIEFAKKSGEKKIALHTSEFMDKARHIYEKLGFKRIKELEPRYGKKYWLYEMNL</sequence>
<dbReference type="CDD" id="cd04301">
    <property type="entry name" value="NAT_SF"/>
    <property type="match status" value="1"/>
</dbReference>
<keyword evidence="4" id="KW-1185">Reference proteome</keyword>
<protein>
    <submittedName>
        <fullName evidence="3">Ribosomal protein S18 acetylase RimI</fullName>
    </submittedName>
</protein>
<name>A0A1G8M4J9_9FLAO</name>
<dbReference type="InterPro" id="IPR016181">
    <property type="entry name" value="Acyl_CoA_acyltransferase"/>
</dbReference>
<evidence type="ECO:0000256" key="1">
    <source>
        <dbReference type="ARBA" id="ARBA00022679"/>
    </source>
</evidence>
<dbReference type="PANTHER" id="PTHR13947:SF37">
    <property type="entry name" value="LD18367P"/>
    <property type="match status" value="1"/>
</dbReference>
<dbReference type="InterPro" id="IPR000182">
    <property type="entry name" value="GNAT_dom"/>
</dbReference>
<evidence type="ECO:0000259" key="2">
    <source>
        <dbReference type="PROSITE" id="PS51186"/>
    </source>
</evidence>
<evidence type="ECO:0000313" key="4">
    <source>
        <dbReference type="Proteomes" id="UP000199492"/>
    </source>
</evidence>
<proteinExistence type="predicted"/>
<dbReference type="Proteomes" id="UP000199492">
    <property type="component" value="Unassembled WGS sequence"/>
</dbReference>
<dbReference type="AlphaFoldDB" id="A0A1G8M4J9"/>
<dbReference type="EMBL" id="FNCZ01000016">
    <property type="protein sequence ID" value="SDI62310.1"/>
    <property type="molecule type" value="Genomic_DNA"/>
</dbReference>
<evidence type="ECO:0000313" key="3">
    <source>
        <dbReference type="EMBL" id="SDI62310.1"/>
    </source>
</evidence>
<dbReference type="GO" id="GO:0005840">
    <property type="term" value="C:ribosome"/>
    <property type="evidence" value="ECO:0007669"/>
    <property type="project" value="UniProtKB-KW"/>
</dbReference>
<reference evidence="4" key="1">
    <citation type="submission" date="2016-10" db="EMBL/GenBank/DDBJ databases">
        <authorList>
            <person name="Varghese N."/>
            <person name="Submissions S."/>
        </authorList>
    </citation>
    <scope>NUCLEOTIDE SEQUENCE [LARGE SCALE GENOMIC DNA]</scope>
    <source>
        <strain evidence="4">DSM 15363</strain>
    </source>
</reference>
<dbReference type="PROSITE" id="PS51186">
    <property type="entry name" value="GNAT"/>
    <property type="match status" value="1"/>
</dbReference>
<dbReference type="STRING" id="262004.SAMN04489796_1168"/>
<organism evidence="3 4">
    <name type="scientific">Winogradskyella thalassocola</name>
    <dbReference type="NCBI Taxonomy" id="262004"/>
    <lineage>
        <taxon>Bacteria</taxon>
        <taxon>Pseudomonadati</taxon>
        <taxon>Bacteroidota</taxon>
        <taxon>Flavobacteriia</taxon>
        <taxon>Flavobacteriales</taxon>
        <taxon>Flavobacteriaceae</taxon>
        <taxon>Winogradskyella</taxon>
    </lineage>
</organism>
<dbReference type="InterPro" id="IPR050769">
    <property type="entry name" value="NAT_camello-type"/>
</dbReference>